<dbReference type="PROSITE" id="PS50878">
    <property type="entry name" value="RT_POL"/>
    <property type="match status" value="1"/>
</dbReference>
<protein>
    <recommendedName>
        <fullName evidence="1">RNA-directed DNA polymerase</fullName>
        <ecNumber evidence="1">2.7.7.49</ecNumber>
    </recommendedName>
</protein>
<accession>A0A4Y1ZRA7</accession>
<name>A0A4Y1ZRA7_ARAVE</name>
<dbReference type="Gene3D" id="3.10.10.10">
    <property type="entry name" value="HIV Type 1 Reverse Transcriptase, subunit A, domain 1"/>
    <property type="match status" value="1"/>
</dbReference>
<feature type="non-terminal residue" evidence="10">
    <location>
        <position position="564"/>
    </location>
</feature>
<evidence type="ECO:0000313" key="11">
    <source>
        <dbReference type="Proteomes" id="UP000499080"/>
    </source>
</evidence>
<evidence type="ECO:0000256" key="4">
    <source>
        <dbReference type="ARBA" id="ARBA00022722"/>
    </source>
</evidence>
<dbReference type="Pfam" id="PF00078">
    <property type="entry name" value="RVT_1"/>
    <property type="match status" value="1"/>
</dbReference>
<dbReference type="SUPFAM" id="SSF53098">
    <property type="entry name" value="Ribonuclease H-like"/>
    <property type="match status" value="1"/>
</dbReference>
<evidence type="ECO:0000256" key="6">
    <source>
        <dbReference type="ARBA" id="ARBA00022801"/>
    </source>
</evidence>
<dbReference type="OrthoDB" id="8065943at2759"/>
<feature type="domain" description="Integrase catalytic" evidence="9">
    <location>
        <begin position="520"/>
        <end position="564"/>
    </location>
</feature>
<dbReference type="GO" id="GO:0003676">
    <property type="term" value="F:nucleic acid binding"/>
    <property type="evidence" value="ECO:0007669"/>
    <property type="project" value="InterPro"/>
</dbReference>
<feature type="domain" description="Reverse transcriptase" evidence="8">
    <location>
        <begin position="80"/>
        <end position="288"/>
    </location>
</feature>
<dbReference type="Gene3D" id="3.10.20.370">
    <property type="match status" value="1"/>
</dbReference>
<dbReference type="PANTHER" id="PTHR37984:SF5">
    <property type="entry name" value="PROTEIN NYNRIN-LIKE"/>
    <property type="match status" value="1"/>
</dbReference>
<keyword evidence="4" id="KW-0540">Nuclease</keyword>
<dbReference type="InterPro" id="IPR012337">
    <property type="entry name" value="RNaseH-like_sf"/>
</dbReference>
<evidence type="ECO:0000256" key="2">
    <source>
        <dbReference type="ARBA" id="ARBA00022679"/>
    </source>
</evidence>
<dbReference type="GO" id="GO:0016787">
    <property type="term" value="F:hydrolase activity"/>
    <property type="evidence" value="ECO:0007669"/>
    <property type="project" value="UniProtKB-KW"/>
</dbReference>
<dbReference type="InterPro" id="IPR050951">
    <property type="entry name" value="Retrovirus_Pol_polyprotein"/>
</dbReference>
<evidence type="ECO:0000256" key="1">
    <source>
        <dbReference type="ARBA" id="ARBA00012493"/>
    </source>
</evidence>
<dbReference type="InterPro" id="IPR043502">
    <property type="entry name" value="DNA/RNA_pol_sf"/>
</dbReference>
<dbReference type="CDD" id="cd09274">
    <property type="entry name" value="RNase_HI_RT_Ty3"/>
    <property type="match status" value="1"/>
</dbReference>
<keyword evidence="7" id="KW-0695">RNA-directed DNA polymerase</keyword>
<dbReference type="SUPFAM" id="SSF56672">
    <property type="entry name" value="DNA/RNA polymerases"/>
    <property type="match status" value="1"/>
</dbReference>
<keyword evidence="6" id="KW-0378">Hydrolase</keyword>
<dbReference type="AlphaFoldDB" id="A0A4Y1ZRA7"/>
<reference evidence="10 11" key="1">
    <citation type="journal article" date="2019" name="Sci. Rep.">
        <title>Orb-weaving spider Araneus ventricosus genome elucidates the spidroin gene catalogue.</title>
        <authorList>
            <person name="Kono N."/>
            <person name="Nakamura H."/>
            <person name="Ohtoshi R."/>
            <person name="Moran D.A.P."/>
            <person name="Shinohara A."/>
            <person name="Yoshida Y."/>
            <person name="Fujiwara M."/>
            <person name="Mori M."/>
            <person name="Tomita M."/>
            <person name="Arakawa K."/>
        </authorList>
    </citation>
    <scope>NUCLEOTIDE SEQUENCE [LARGE SCALE GENOMIC DNA]</scope>
</reference>
<dbReference type="InterPro" id="IPR043128">
    <property type="entry name" value="Rev_trsase/Diguanyl_cyclase"/>
</dbReference>
<dbReference type="InterPro" id="IPR000477">
    <property type="entry name" value="RT_dom"/>
</dbReference>
<sequence length="564" mass="65096">MHTQVYKARIEDEIEVKHVTNPRIRKELSELINNYIPKNTETTNVSMRIILKDDVPVYQPARRLSFPENQAVNKQIDEWLDQGIVRQSSSEYASPIVLVKKKDGTARLCVDYRKLNRKLVKDRFPLPLIEDVLDKLQDAKVYSTLDLKNGFFHVEVNEDCKHFTSFVVPDGQFEFNKVPFGLSTSPSVFQRYVYSIFRELMRKGIVIIYMDHLIIPAKDEDEAYSKIAKPLSDLIRSDNPFVFEQPQIEAFENLKKLLTESPVLSIFQQGKTTELHTDASQQGYGAVLLQEAEDGKLHPVQYMSKKTTPAEEKYSSYELEVLAVVNALRKFRTYLMGNHFKIITDCSAFQRTMDKKDLVTRIARWALLLEEFDYEIVHRSGQRMQHVDALSRYPVAIITSDTLTARLKRAQQEDEYTQSLRSMIGSNSDSDFFDKNEILYKYVDGRELIVVPRDMQTEIIKLAHEKGHFSAAKTEGVVKQEFFIPNLSKQVQNVIVNCVPCILTNKKSGKKDGFLNPIPKEDVPLSTYHVDFIGPLPSTNKKYQHILTIVDAFTKFTWLYPVRS</sequence>
<dbReference type="PANTHER" id="PTHR37984">
    <property type="entry name" value="PROTEIN CBG26694"/>
    <property type="match status" value="1"/>
</dbReference>
<dbReference type="GO" id="GO:0004519">
    <property type="term" value="F:endonuclease activity"/>
    <property type="evidence" value="ECO:0007669"/>
    <property type="project" value="UniProtKB-KW"/>
</dbReference>
<dbReference type="EMBL" id="BGPR01152339">
    <property type="protein sequence ID" value="GBL63071.1"/>
    <property type="molecule type" value="Genomic_DNA"/>
</dbReference>
<dbReference type="GO" id="GO:0015074">
    <property type="term" value="P:DNA integration"/>
    <property type="evidence" value="ECO:0007669"/>
    <property type="project" value="InterPro"/>
</dbReference>
<dbReference type="GO" id="GO:0042575">
    <property type="term" value="C:DNA polymerase complex"/>
    <property type="evidence" value="ECO:0007669"/>
    <property type="project" value="UniProtKB-ARBA"/>
</dbReference>
<dbReference type="InterPro" id="IPR041588">
    <property type="entry name" value="Integrase_H2C2"/>
</dbReference>
<dbReference type="Pfam" id="PF17921">
    <property type="entry name" value="Integrase_H2C2"/>
    <property type="match status" value="1"/>
</dbReference>
<evidence type="ECO:0000259" key="8">
    <source>
        <dbReference type="PROSITE" id="PS50878"/>
    </source>
</evidence>
<keyword evidence="3" id="KW-0548">Nucleotidyltransferase</keyword>
<dbReference type="CDD" id="cd01647">
    <property type="entry name" value="RT_LTR"/>
    <property type="match status" value="1"/>
</dbReference>
<dbReference type="Pfam" id="PF17917">
    <property type="entry name" value="RT_RNaseH"/>
    <property type="match status" value="1"/>
</dbReference>
<evidence type="ECO:0000256" key="5">
    <source>
        <dbReference type="ARBA" id="ARBA00022759"/>
    </source>
</evidence>
<evidence type="ECO:0000256" key="7">
    <source>
        <dbReference type="ARBA" id="ARBA00022918"/>
    </source>
</evidence>
<proteinExistence type="predicted"/>
<organism evidence="10 11">
    <name type="scientific">Araneus ventricosus</name>
    <name type="common">Orbweaver spider</name>
    <name type="synonym">Epeira ventricosa</name>
    <dbReference type="NCBI Taxonomy" id="182803"/>
    <lineage>
        <taxon>Eukaryota</taxon>
        <taxon>Metazoa</taxon>
        <taxon>Ecdysozoa</taxon>
        <taxon>Arthropoda</taxon>
        <taxon>Chelicerata</taxon>
        <taxon>Arachnida</taxon>
        <taxon>Araneae</taxon>
        <taxon>Araneomorphae</taxon>
        <taxon>Entelegynae</taxon>
        <taxon>Araneoidea</taxon>
        <taxon>Araneidae</taxon>
        <taxon>Araneus</taxon>
    </lineage>
</organism>
<dbReference type="InterPro" id="IPR041373">
    <property type="entry name" value="RT_RNaseH"/>
</dbReference>
<keyword evidence="5" id="KW-0255">Endonuclease</keyword>
<evidence type="ECO:0000256" key="3">
    <source>
        <dbReference type="ARBA" id="ARBA00022695"/>
    </source>
</evidence>
<evidence type="ECO:0000313" key="10">
    <source>
        <dbReference type="EMBL" id="GBL63071.1"/>
    </source>
</evidence>
<gene>
    <name evidence="10" type="primary">Tf2-8_101</name>
    <name evidence="10" type="ORF">AVEN_265946_1</name>
</gene>
<dbReference type="FunFam" id="3.10.20.370:FF:000001">
    <property type="entry name" value="Retrovirus-related Pol polyprotein from transposon 17.6-like protein"/>
    <property type="match status" value="1"/>
</dbReference>
<dbReference type="InterPro" id="IPR036397">
    <property type="entry name" value="RNaseH_sf"/>
</dbReference>
<dbReference type="EC" id="2.7.7.49" evidence="1"/>
<dbReference type="Proteomes" id="UP000499080">
    <property type="component" value="Unassembled WGS sequence"/>
</dbReference>
<dbReference type="Gene3D" id="3.30.420.10">
    <property type="entry name" value="Ribonuclease H-like superfamily/Ribonuclease H"/>
    <property type="match status" value="1"/>
</dbReference>
<dbReference type="GO" id="GO:0003964">
    <property type="term" value="F:RNA-directed DNA polymerase activity"/>
    <property type="evidence" value="ECO:0007669"/>
    <property type="project" value="UniProtKB-KW"/>
</dbReference>
<comment type="caution">
    <text evidence="10">The sequence shown here is derived from an EMBL/GenBank/DDBJ whole genome shotgun (WGS) entry which is preliminary data.</text>
</comment>
<dbReference type="Gene3D" id="1.10.340.70">
    <property type="match status" value="1"/>
</dbReference>
<evidence type="ECO:0000259" key="9">
    <source>
        <dbReference type="PROSITE" id="PS50994"/>
    </source>
</evidence>
<dbReference type="Gene3D" id="3.30.70.270">
    <property type="match status" value="1"/>
</dbReference>
<keyword evidence="11" id="KW-1185">Reference proteome</keyword>
<dbReference type="InterPro" id="IPR001584">
    <property type="entry name" value="Integrase_cat-core"/>
</dbReference>
<dbReference type="PROSITE" id="PS50994">
    <property type="entry name" value="INTEGRASE"/>
    <property type="match status" value="1"/>
</dbReference>
<keyword evidence="2" id="KW-0808">Transferase</keyword>